<dbReference type="Gene3D" id="1.20.1560.10">
    <property type="entry name" value="ABC transporter type 1, transmembrane domain"/>
    <property type="match status" value="1"/>
</dbReference>
<dbReference type="InterPro" id="IPR017871">
    <property type="entry name" value="ABC_transporter-like_CS"/>
</dbReference>
<evidence type="ECO:0000256" key="6">
    <source>
        <dbReference type="ARBA" id="ARBA00023136"/>
    </source>
</evidence>
<dbReference type="PANTHER" id="PTHR43394">
    <property type="entry name" value="ATP-DEPENDENT PERMEASE MDL1, MITOCHONDRIAL"/>
    <property type="match status" value="1"/>
</dbReference>
<evidence type="ECO:0000313" key="11">
    <source>
        <dbReference type="Proteomes" id="UP001212821"/>
    </source>
</evidence>
<evidence type="ECO:0000256" key="1">
    <source>
        <dbReference type="ARBA" id="ARBA00004651"/>
    </source>
</evidence>
<dbReference type="InterPro" id="IPR003439">
    <property type="entry name" value="ABC_transporter-like_ATP-bd"/>
</dbReference>
<dbReference type="Gene3D" id="3.40.50.300">
    <property type="entry name" value="P-loop containing nucleotide triphosphate hydrolases"/>
    <property type="match status" value="1"/>
</dbReference>
<dbReference type="SUPFAM" id="SSF52540">
    <property type="entry name" value="P-loop containing nucleoside triphosphate hydrolases"/>
    <property type="match status" value="1"/>
</dbReference>
<evidence type="ECO:0000259" key="8">
    <source>
        <dbReference type="PROSITE" id="PS50893"/>
    </source>
</evidence>
<dbReference type="InterPro" id="IPR039421">
    <property type="entry name" value="Type_1_exporter"/>
</dbReference>
<dbReference type="PROSITE" id="PS00211">
    <property type="entry name" value="ABC_TRANSPORTER_1"/>
    <property type="match status" value="1"/>
</dbReference>
<accession>A0ABY7QG52</accession>
<feature type="domain" description="ABC transmembrane type-1" evidence="9">
    <location>
        <begin position="34"/>
        <end position="318"/>
    </location>
</feature>
<sequence>MRFLPGDTERNPRLLIPVLRFAFRAAPIPAAGYLAFSALGGVIPTAVAWATKGLLDGLATAPGGSASEILRKSSFLAALGVASAVLPRLARYWQTRTQRAARLWLRDQLFQALNRLRDITWFENPVSLDRIQLALNASTTSPELLLGAVVSSFQAVITIVGLLGSLWIISPVVFGLIALSSLPVVFSQLMQSREQIGLAERTVQASRREIFYRSVITSVNAVKEIRIFGLGDFFRERMNDETRSINRAEERLELRSVRRQAALAMFSAVIVGACVVWSATRVADRQVSIGDLSVFIAAAAGVQGAVLQLATGIGDGYRSLLAFENYQRIVTTAPVAEDSPTRMAPLSGDIEVNDLWFRHSEDTDWILKGVNLRLAAGKATALVGLNGAGKSTLVKLLCGLYEPTRGSILVGGRDIRTLPRQEYQRGITAIFQDYMCYDLTAAQNISLGDLDRFNDRAAVRAAAVKAGADEYLAELPNGYDTMLSRIFFAGDSATNRVSQVHLSGGQWQRVAVARGLMRHDSYLVILDEPSSGLDAEAEASLHEELLRGSAGSTRLLISHRLSAVKDADAIAVIVDGRIAELGDHRELMAVGGTYHRLFTLQASGYADAGR</sequence>
<organism evidence="10 11">
    <name type="scientific">Kitasatospora cathayae</name>
    <dbReference type="NCBI Taxonomy" id="3004092"/>
    <lineage>
        <taxon>Bacteria</taxon>
        <taxon>Bacillati</taxon>
        <taxon>Actinomycetota</taxon>
        <taxon>Actinomycetes</taxon>
        <taxon>Kitasatosporales</taxon>
        <taxon>Streptomycetaceae</taxon>
        <taxon>Kitasatospora</taxon>
    </lineage>
</organism>
<feature type="transmembrane region" description="Helical" evidence="7">
    <location>
        <begin position="292"/>
        <end position="310"/>
    </location>
</feature>
<keyword evidence="6 7" id="KW-0472">Membrane</keyword>
<keyword evidence="4 10" id="KW-0067">ATP-binding</keyword>
<keyword evidence="5 7" id="KW-1133">Transmembrane helix</keyword>
<dbReference type="PANTHER" id="PTHR43394:SF1">
    <property type="entry name" value="ATP-BINDING CASSETTE SUB-FAMILY B MEMBER 10, MITOCHONDRIAL"/>
    <property type="match status" value="1"/>
</dbReference>
<comment type="subcellular location">
    <subcellularLocation>
        <location evidence="1">Cell membrane</location>
        <topology evidence="1">Multi-pass membrane protein</topology>
    </subcellularLocation>
</comment>
<keyword evidence="2 7" id="KW-0812">Transmembrane</keyword>
<keyword evidence="3" id="KW-0547">Nucleotide-binding</keyword>
<dbReference type="SUPFAM" id="SSF90123">
    <property type="entry name" value="ABC transporter transmembrane region"/>
    <property type="match status" value="1"/>
</dbReference>
<name>A0ABY7QG52_9ACTN</name>
<dbReference type="InterPro" id="IPR011527">
    <property type="entry name" value="ABC1_TM_dom"/>
</dbReference>
<evidence type="ECO:0000313" key="10">
    <source>
        <dbReference type="EMBL" id="WBP91399.1"/>
    </source>
</evidence>
<dbReference type="EMBL" id="CP115450">
    <property type="protein sequence ID" value="WBP91399.1"/>
    <property type="molecule type" value="Genomic_DNA"/>
</dbReference>
<dbReference type="RefSeq" id="WP_270150695.1">
    <property type="nucleotide sequence ID" value="NZ_CP115450.1"/>
</dbReference>
<evidence type="ECO:0000256" key="4">
    <source>
        <dbReference type="ARBA" id="ARBA00022840"/>
    </source>
</evidence>
<gene>
    <name evidence="10" type="ORF">O1G21_39660</name>
</gene>
<evidence type="ECO:0000259" key="9">
    <source>
        <dbReference type="PROSITE" id="PS50929"/>
    </source>
</evidence>
<dbReference type="PROSITE" id="PS50893">
    <property type="entry name" value="ABC_TRANSPORTER_2"/>
    <property type="match status" value="1"/>
</dbReference>
<dbReference type="Pfam" id="PF00664">
    <property type="entry name" value="ABC_membrane"/>
    <property type="match status" value="1"/>
</dbReference>
<evidence type="ECO:0000256" key="3">
    <source>
        <dbReference type="ARBA" id="ARBA00022741"/>
    </source>
</evidence>
<dbReference type="InterPro" id="IPR036640">
    <property type="entry name" value="ABC1_TM_sf"/>
</dbReference>
<dbReference type="SMART" id="SM00382">
    <property type="entry name" value="AAA"/>
    <property type="match status" value="1"/>
</dbReference>
<evidence type="ECO:0000256" key="7">
    <source>
        <dbReference type="SAM" id="Phobius"/>
    </source>
</evidence>
<dbReference type="GO" id="GO:0005524">
    <property type="term" value="F:ATP binding"/>
    <property type="evidence" value="ECO:0007669"/>
    <property type="project" value="UniProtKB-KW"/>
</dbReference>
<evidence type="ECO:0000256" key="2">
    <source>
        <dbReference type="ARBA" id="ARBA00022692"/>
    </source>
</evidence>
<feature type="domain" description="ABC transporter" evidence="8">
    <location>
        <begin position="350"/>
        <end position="600"/>
    </location>
</feature>
<dbReference type="InterPro" id="IPR003593">
    <property type="entry name" value="AAA+_ATPase"/>
</dbReference>
<feature type="transmembrane region" description="Helical" evidence="7">
    <location>
        <begin position="261"/>
        <end position="280"/>
    </location>
</feature>
<feature type="transmembrane region" description="Helical" evidence="7">
    <location>
        <begin position="21"/>
        <end position="49"/>
    </location>
</feature>
<protein>
    <submittedName>
        <fullName evidence="10">ABC transporter ATP-binding protein</fullName>
    </submittedName>
</protein>
<feature type="transmembrane region" description="Helical" evidence="7">
    <location>
        <begin position="69"/>
        <end position="90"/>
    </location>
</feature>
<proteinExistence type="predicted"/>
<dbReference type="PROSITE" id="PS50929">
    <property type="entry name" value="ABC_TM1F"/>
    <property type="match status" value="1"/>
</dbReference>
<dbReference type="Proteomes" id="UP001212821">
    <property type="component" value="Chromosome"/>
</dbReference>
<dbReference type="InterPro" id="IPR027417">
    <property type="entry name" value="P-loop_NTPase"/>
</dbReference>
<dbReference type="Pfam" id="PF00005">
    <property type="entry name" value="ABC_tran"/>
    <property type="match status" value="1"/>
</dbReference>
<reference evidence="11" key="1">
    <citation type="submission" date="2022-12" db="EMBL/GenBank/DDBJ databases">
        <authorList>
            <person name="Mo P."/>
        </authorList>
    </citation>
    <scope>NUCLEOTIDE SEQUENCE [LARGE SCALE GENOMIC DNA]</scope>
    <source>
        <strain evidence="11">HUAS 3-15</strain>
    </source>
</reference>
<evidence type="ECO:0000256" key="5">
    <source>
        <dbReference type="ARBA" id="ARBA00022989"/>
    </source>
</evidence>
<keyword evidence="11" id="KW-1185">Reference proteome</keyword>